<evidence type="ECO:0000256" key="5">
    <source>
        <dbReference type="ARBA" id="ARBA00022801"/>
    </source>
</evidence>
<dbReference type="Proteomes" id="UP001204144">
    <property type="component" value="Unassembled WGS sequence"/>
</dbReference>
<keyword evidence="4 10" id="KW-0547">Nucleotide-binding</keyword>
<evidence type="ECO:0000256" key="3">
    <source>
        <dbReference type="ARBA" id="ARBA00022723"/>
    </source>
</evidence>
<reference evidence="12 13" key="1">
    <citation type="submission" date="2018-11" db="EMBL/GenBank/DDBJ databases">
        <title>Novel bacteria species description.</title>
        <authorList>
            <person name="Han J.-H."/>
        </authorList>
    </citation>
    <scope>NUCLEOTIDE SEQUENCE [LARGE SCALE GENOMIC DNA]</scope>
    <source>
        <strain evidence="12 13">KCTC23259</strain>
    </source>
</reference>
<evidence type="ECO:0000256" key="1">
    <source>
        <dbReference type="ARBA" id="ARBA00008023"/>
    </source>
</evidence>
<dbReference type="GO" id="GO:0009146">
    <property type="term" value="P:purine nucleoside triphosphate catabolic process"/>
    <property type="evidence" value="ECO:0007669"/>
    <property type="project" value="UniProtKB-UniRule"/>
</dbReference>
<comment type="function">
    <text evidence="10">Pyrophosphatase that catalyzes the hydrolysis of nucleoside triphosphates to their monophosphate derivatives, with a high preference for the non-canonical purine nucleotides XTP (xanthosine triphosphate), dITP (deoxyinosine triphosphate) and ITP. Seems to function as a house-cleaning enzyme that removes non-canonical purine nucleotides from the nucleotide pool, thus preventing their incorporation into DNA/RNA and avoiding chromosomal lesions.</text>
</comment>
<dbReference type="PANTHER" id="PTHR11067">
    <property type="entry name" value="INOSINE TRIPHOSPHATE PYROPHOSPHATASE/HAM1 PROTEIN"/>
    <property type="match status" value="1"/>
</dbReference>
<feature type="active site" description="Proton acceptor" evidence="10">
    <location>
        <position position="71"/>
    </location>
</feature>
<comment type="similarity">
    <text evidence="1 10 11">Belongs to the HAM1 NTPase family.</text>
</comment>
<dbReference type="Gene3D" id="3.90.950.10">
    <property type="match status" value="1"/>
</dbReference>
<dbReference type="EC" id="3.6.1.66" evidence="10"/>
<evidence type="ECO:0000256" key="11">
    <source>
        <dbReference type="RuleBase" id="RU003781"/>
    </source>
</evidence>
<keyword evidence="3 10" id="KW-0479">Metal-binding</keyword>
<dbReference type="GO" id="GO:0005829">
    <property type="term" value="C:cytosol"/>
    <property type="evidence" value="ECO:0007669"/>
    <property type="project" value="TreeGrafter"/>
</dbReference>
<dbReference type="GO" id="GO:0035870">
    <property type="term" value="F:dITP diphosphatase activity"/>
    <property type="evidence" value="ECO:0007669"/>
    <property type="project" value="UniProtKB-UniRule"/>
</dbReference>
<dbReference type="CDD" id="cd00515">
    <property type="entry name" value="HAM1"/>
    <property type="match status" value="1"/>
</dbReference>
<dbReference type="GO" id="GO:0036220">
    <property type="term" value="F:ITP diphosphatase activity"/>
    <property type="evidence" value="ECO:0007669"/>
    <property type="project" value="UniProtKB-UniRule"/>
</dbReference>
<feature type="binding site" evidence="10">
    <location>
        <position position="42"/>
    </location>
    <ligand>
        <name>Mg(2+)</name>
        <dbReference type="ChEBI" id="CHEBI:18420"/>
    </ligand>
</feature>
<dbReference type="EMBL" id="RJUF01000021">
    <property type="protein sequence ID" value="MCP9763139.1"/>
    <property type="molecule type" value="Genomic_DNA"/>
</dbReference>
<dbReference type="GO" id="GO:0009117">
    <property type="term" value="P:nucleotide metabolic process"/>
    <property type="evidence" value="ECO:0007669"/>
    <property type="project" value="UniProtKB-KW"/>
</dbReference>
<keyword evidence="6 10" id="KW-0460">Magnesium</keyword>
<evidence type="ECO:0000256" key="4">
    <source>
        <dbReference type="ARBA" id="ARBA00022741"/>
    </source>
</evidence>
<organism evidence="12 13">
    <name type="scientific">Lacihabitans soyangensis</name>
    <dbReference type="NCBI Taxonomy" id="869394"/>
    <lineage>
        <taxon>Bacteria</taxon>
        <taxon>Pseudomonadati</taxon>
        <taxon>Bacteroidota</taxon>
        <taxon>Cytophagia</taxon>
        <taxon>Cytophagales</taxon>
        <taxon>Leadbetterellaceae</taxon>
        <taxon>Lacihabitans</taxon>
    </lineage>
</organism>
<comment type="caution">
    <text evidence="12">The sequence shown here is derived from an EMBL/GenBank/DDBJ whole genome shotgun (WGS) entry which is preliminary data.</text>
</comment>
<evidence type="ECO:0000256" key="10">
    <source>
        <dbReference type="HAMAP-Rule" id="MF_01405"/>
    </source>
</evidence>
<dbReference type="HAMAP" id="MF_01405">
    <property type="entry name" value="Non_canon_purine_NTPase"/>
    <property type="match status" value="1"/>
</dbReference>
<dbReference type="InterPro" id="IPR002637">
    <property type="entry name" value="RdgB/HAM1"/>
</dbReference>
<dbReference type="InterPro" id="IPR020922">
    <property type="entry name" value="dITP/XTP_pyrophosphatase"/>
</dbReference>
<dbReference type="GO" id="GO:0036222">
    <property type="term" value="F:XTP diphosphatase activity"/>
    <property type="evidence" value="ECO:0007669"/>
    <property type="project" value="UniProtKB-UniRule"/>
</dbReference>
<feature type="binding site" evidence="10">
    <location>
        <position position="72"/>
    </location>
    <ligand>
        <name>substrate</name>
    </ligand>
</feature>
<comment type="catalytic activity">
    <reaction evidence="8 10">
        <text>dITP + H2O = dIMP + diphosphate + H(+)</text>
        <dbReference type="Rhea" id="RHEA:28342"/>
        <dbReference type="ChEBI" id="CHEBI:15377"/>
        <dbReference type="ChEBI" id="CHEBI:15378"/>
        <dbReference type="ChEBI" id="CHEBI:33019"/>
        <dbReference type="ChEBI" id="CHEBI:61194"/>
        <dbReference type="ChEBI" id="CHEBI:61382"/>
        <dbReference type="EC" id="3.6.1.66"/>
    </reaction>
</comment>
<dbReference type="RefSeq" id="WP_255036926.1">
    <property type="nucleotide sequence ID" value="NZ_RJUF01000021.1"/>
</dbReference>
<proteinExistence type="inferred from homology"/>
<comment type="subunit">
    <text evidence="2 10">Homodimer.</text>
</comment>
<feature type="binding site" evidence="10">
    <location>
        <begin position="179"/>
        <end position="180"/>
    </location>
    <ligand>
        <name>substrate</name>
    </ligand>
</feature>
<keyword evidence="7 10" id="KW-0546">Nucleotide metabolism</keyword>
<name>A0AAE3H354_9BACT</name>
<sequence>MEKIEICLASNNAHKIIELQQMLGDTFLIKTMKDIGCEDEIEEYGTTFEQNSRIKADYIHDRYGVNVVADDSGLEVEALDNRPGVYSARYAGEPTNHQANIEKLLLELEGVENRKAKFRAVITLILNGEHRLFEGEVSGKITTEKRGNDGFGYDPVFVPDGYETTFAQMPAEIKNQISHRANAVNQMLSFLKRKK</sequence>
<dbReference type="InterPro" id="IPR029001">
    <property type="entry name" value="ITPase-like_fam"/>
</dbReference>
<comment type="catalytic activity">
    <reaction evidence="9 10">
        <text>XTP + H2O = XMP + diphosphate + H(+)</text>
        <dbReference type="Rhea" id="RHEA:28610"/>
        <dbReference type="ChEBI" id="CHEBI:15377"/>
        <dbReference type="ChEBI" id="CHEBI:15378"/>
        <dbReference type="ChEBI" id="CHEBI:33019"/>
        <dbReference type="ChEBI" id="CHEBI:57464"/>
        <dbReference type="ChEBI" id="CHEBI:61314"/>
        <dbReference type="EC" id="3.6.1.66"/>
    </reaction>
</comment>
<keyword evidence="13" id="KW-1185">Reference proteome</keyword>
<dbReference type="SUPFAM" id="SSF52972">
    <property type="entry name" value="ITPase-like"/>
    <property type="match status" value="1"/>
</dbReference>
<feature type="binding site" evidence="10">
    <location>
        <begin position="10"/>
        <end position="15"/>
    </location>
    <ligand>
        <name>substrate</name>
    </ligand>
</feature>
<evidence type="ECO:0000256" key="9">
    <source>
        <dbReference type="ARBA" id="ARBA00052017"/>
    </source>
</evidence>
<keyword evidence="5 10" id="KW-0378">Hydrolase</keyword>
<evidence type="ECO:0000313" key="13">
    <source>
        <dbReference type="Proteomes" id="UP001204144"/>
    </source>
</evidence>
<feature type="binding site" evidence="10">
    <location>
        <position position="174"/>
    </location>
    <ligand>
        <name>substrate</name>
    </ligand>
</feature>
<dbReference type="FunFam" id="3.90.950.10:FF:000001">
    <property type="entry name" value="dITP/XTP pyrophosphatase"/>
    <property type="match status" value="1"/>
</dbReference>
<dbReference type="Pfam" id="PF01725">
    <property type="entry name" value="Ham1p_like"/>
    <property type="match status" value="1"/>
</dbReference>
<evidence type="ECO:0000256" key="8">
    <source>
        <dbReference type="ARBA" id="ARBA00051875"/>
    </source>
</evidence>
<comment type="cofactor">
    <cofactor evidence="10">
        <name>Mg(2+)</name>
        <dbReference type="ChEBI" id="CHEBI:18420"/>
    </cofactor>
    <text evidence="10">Binds 1 Mg(2+) ion per subunit.</text>
</comment>
<evidence type="ECO:0000256" key="2">
    <source>
        <dbReference type="ARBA" id="ARBA00011738"/>
    </source>
</evidence>
<dbReference type="NCBIfam" id="TIGR00042">
    <property type="entry name" value="RdgB/HAM1 family non-canonical purine NTP pyrophosphatase"/>
    <property type="match status" value="1"/>
</dbReference>
<dbReference type="GO" id="GO:0000166">
    <property type="term" value="F:nucleotide binding"/>
    <property type="evidence" value="ECO:0007669"/>
    <property type="project" value="UniProtKB-KW"/>
</dbReference>
<dbReference type="GO" id="GO:0046872">
    <property type="term" value="F:metal ion binding"/>
    <property type="evidence" value="ECO:0007669"/>
    <property type="project" value="UniProtKB-KW"/>
</dbReference>
<feature type="binding site" evidence="10">
    <location>
        <begin position="151"/>
        <end position="154"/>
    </location>
    <ligand>
        <name>substrate</name>
    </ligand>
</feature>
<comment type="catalytic activity">
    <reaction evidence="10">
        <text>ITP + H2O = IMP + diphosphate + H(+)</text>
        <dbReference type="Rhea" id="RHEA:29399"/>
        <dbReference type="ChEBI" id="CHEBI:15377"/>
        <dbReference type="ChEBI" id="CHEBI:15378"/>
        <dbReference type="ChEBI" id="CHEBI:33019"/>
        <dbReference type="ChEBI" id="CHEBI:58053"/>
        <dbReference type="ChEBI" id="CHEBI:61402"/>
        <dbReference type="EC" id="3.6.1.66"/>
    </reaction>
</comment>
<gene>
    <name evidence="12" type="primary">rdgB</name>
    <name evidence="12" type="ORF">EGI31_09240</name>
</gene>
<evidence type="ECO:0000256" key="7">
    <source>
        <dbReference type="ARBA" id="ARBA00023080"/>
    </source>
</evidence>
<evidence type="ECO:0000313" key="12">
    <source>
        <dbReference type="EMBL" id="MCP9763139.1"/>
    </source>
</evidence>
<protein>
    <recommendedName>
        <fullName evidence="10">dITP/XTP pyrophosphatase</fullName>
        <ecNumber evidence="10">3.6.1.66</ecNumber>
    </recommendedName>
    <alternativeName>
        <fullName evidence="10">Non-canonical purine NTP pyrophosphatase</fullName>
    </alternativeName>
    <alternativeName>
        <fullName evidence="10">Non-standard purine NTP pyrophosphatase</fullName>
    </alternativeName>
    <alternativeName>
        <fullName evidence="10">Nucleoside-triphosphate diphosphatase</fullName>
    </alternativeName>
    <alternativeName>
        <fullName evidence="10">Nucleoside-triphosphate pyrophosphatase</fullName>
        <shortName evidence="10">NTPase</shortName>
    </alternativeName>
</protein>
<dbReference type="AlphaFoldDB" id="A0AAE3H354"/>
<dbReference type="GO" id="GO:0017111">
    <property type="term" value="F:ribonucleoside triphosphate phosphatase activity"/>
    <property type="evidence" value="ECO:0007669"/>
    <property type="project" value="InterPro"/>
</dbReference>
<accession>A0AAE3H354</accession>
<evidence type="ECO:0000256" key="6">
    <source>
        <dbReference type="ARBA" id="ARBA00022842"/>
    </source>
</evidence>
<feature type="binding site" evidence="10">
    <location>
        <position position="71"/>
    </location>
    <ligand>
        <name>Mg(2+)</name>
        <dbReference type="ChEBI" id="CHEBI:18420"/>
    </ligand>
</feature>
<dbReference type="PANTHER" id="PTHR11067:SF9">
    <property type="entry name" value="INOSINE TRIPHOSPHATE PYROPHOSPHATASE"/>
    <property type="match status" value="1"/>
</dbReference>